<dbReference type="Gene3D" id="3.40.630.10">
    <property type="entry name" value="Zn peptidases"/>
    <property type="match status" value="2"/>
</dbReference>
<dbReference type="GO" id="GO:0004180">
    <property type="term" value="F:carboxypeptidase activity"/>
    <property type="evidence" value="ECO:0007669"/>
    <property type="project" value="UniProtKB-KW"/>
</dbReference>
<dbReference type="SUPFAM" id="SSF81296">
    <property type="entry name" value="E set domains"/>
    <property type="match status" value="1"/>
</dbReference>
<evidence type="ECO:0000256" key="19">
    <source>
        <dbReference type="ARBA" id="ARBA00025833"/>
    </source>
</evidence>
<feature type="domain" description="Peptidase M28" evidence="21">
    <location>
        <begin position="302"/>
        <end position="503"/>
    </location>
</feature>
<dbReference type="GO" id="GO:0046872">
    <property type="term" value="F:metal ion binding"/>
    <property type="evidence" value="ECO:0007669"/>
    <property type="project" value="UniProtKB-KW"/>
</dbReference>
<organism evidence="23 24">
    <name type="scientific">Sediminibacterium goheungense</name>
    <dbReference type="NCBI Taxonomy" id="1086393"/>
    <lineage>
        <taxon>Bacteria</taxon>
        <taxon>Pseudomonadati</taxon>
        <taxon>Bacteroidota</taxon>
        <taxon>Chitinophagia</taxon>
        <taxon>Chitinophagales</taxon>
        <taxon>Chitinophagaceae</taxon>
        <taxon>Sediminibacterium</taxon>
    </lineage>
</organism>
<evidence type="ECO:0000256" key="20">
    <source>
        <dbReference type="ARBA" id="ARBA00033328"/>
    </source>
</evidence>
<dbReference type="InterPro" id="IPR032640">
    <property type="entry name" value="AMPK1_CBM"/>
</dbReference>
<evidence type="ECO:0000256" key="18">
    <source>
        <dbReference type="ARBA" id="ARBA00023228"/>
    </source>
</evidence>
<keyword evidence="8" id="KW-0645">Protease</keyword>
<dbReference type="InterPro" id="IPR039866">
    <property type="entry name" value="CPQ"/>
</dbReference>
<dbReference type="GO" id="GO:0070573">
    <property type="term" value="F:metallodipeptidase activity"/>
    <property type="evidence" value="ECO:0007669"/>
    <property type="project" value="InterPro"/>
</dbReference>
<keyword evidence="24" id="KW-1185">Reference proteome</keyword>
<comment type="subcellular location">
    <subcellularLocation>
        <location evidence="1">Endoplasmic reticulum</location>
    </subcellularLocation>
    <subcellularLocation>
        <location evidence="3">Golgi apparatus</location>
    </subcellularLocation>
    <subcellularLocation>
        <location evidence="2">Lysosome</location>
    </subcellularLocation>
    <subcellularLocation>
        <location evidence="4">Secreted</location>
    </subcellularLocation>
</comment>
<dbReference type="RefSeq" id="WP_162847444.1">
    <property type="nucleotide sequence ID" value="NZ_SNWP01000013.1"/>
</dbReference>
<dbReference type="Pfam" id="PF16561">
    <property type="entry name" value="AMPK1_CBM"/>
    <property type="match status" value="1"/>
</dbReference>
<dbReference type="InterPro" id="IPR013783">
    <property type="entry name" value="Ig-like_fold"/>
</dbReference>
<dbReference type="InterPro" id="IPR014756">
    <property type="entry name" value="Ig_E-set"/>
</dbReference>
<reference evidence="23 24" key="1">
    <citation type="submission" date="2019-03" db="EMBL/GenBank/DDBJ databases">
        <title>Genomic Encyclopedia of Archaeal and Bacterial Type Strains, Phase II (KMG-II): from individual species to whole genera.</title>
        <authorList>
            <person name="Goeker M."/>
        </authorList>
    </citation>
    <scope>NUCLEOTIDE SEQUENCE [LARGE SCALE GENOMIC DNA]</scope>
    <source>
        <strain evidence="23 24">DSM 28323</strain>
    </source>
</reference>
<comment type="subunit">
    <text evidence="19">Homodimer. The monomeric form is inactive while the homodimer is active.</text>
</comment>
<evidence type="ECO:0000256" key="2">
    <source>
        <dbReference type="ARBA" id="ARBA00004371"/>
    </source>
</evidence>
<evidence type="ECO:0000256" key="13">
    <source>
        <dbReference type="ARBA" id="ARBA00022833"/>
    </source>
</evidence>
<dbReference type="GO" id="GO:0016301">
    <property type="term" value="F:kinase activity"/>
    <property type="evidence" value="ECO:0007669"/>
    <property type="project" value="UniProtKB-KW"/>
</dbReference>
<keyword evidence="15" id="KW-0482">Metalloprotease</keyword>
<sequence>MQPATKLITLFILSCFVFEVRAQSLPDSLVLKKIKSAAAKQSVIATAVTNLADIHGPRLLGTTNYYHAAQWTKQQLLKNGADTAWFESFDQQYRGWKVNSFNVEMTAPSYMHIAAYPLAYTKSSKGTVTGDVVVLKHIDSLSALKGTLKGKILLLCDGYRPVNNMHSITSQRISKEQLQLAADNPDPNDLMIGYHSRRSTLQAITSQEKRREALNAFFQLCEKEAVAALIEPSDYPYGILHIDGNNHIPSYRKNNEITPVPSFVMANEHFGRLVRLVEHGITPKLRFHVDAVFNFNPEYNVNVIADIKGTDKTWGDEQVIMGAHLDSWHGGTGAVDNAAGVAVMMEAMRLLKAADLKPKRTIRIALWGGEEQVFAGSRVYTEKRVGSLVNGSTRHDFSKISAYFNLDNGTGKIRGIYAQGNSAVKPLFEDFMAPFAAGGNGTVTLQNANQTDHELFDALNIPAFQFIQDPLNYISAVHHTNLDVAEYVNKPDLQESAIMVAYLMYKVAMHDSLLPRREHISIEPSLNGNTRFFLKGFDNAGSVSIVSDFNNWNMFGTPLKKVPGGWTCSLNLKPGRYLFKYIVDGDWTNDPQTPPDKLLRDGKGHAGLTEIIVK</sequence>
<name>A0A4R6ITY7_9BACT</name>
<evidence type="ECO:0000256" key="9">
    <source>
        <dbReference type="ARBA" id="ARBA00022723"/>
    </source>
</evidence>
<evidence type="ECO:0000313" key="23">
    <source>
        <dbReference type="EMBL" id="TDO25355.1"/>
    </source>
</evidence>
<evidence type="ECO:0000256" key="5">
    <source>
        <dbReference type="ARBA" id="ARBA00014116"/>
    </source>
</evidence>
<evidence type="ECO:0000256" key="3">
    <source>
        <dbReference type="ARBA" id="ARBA00004555"/>
    </source>
</evidence>
<keyword evidence="17" id="KW-0325">Glycoprotein</keyword>
<keyword evidence="7" id="KW-0121">Carboxypeptidase</keyword>
<evidence type="ECO:0000256" key="4">
    <source>
        <dbReference type="ARBA" id="ARBA00004613"/>
    </source>
</evidence>
<evidence type="ECO:0000256" key="7">
    <source>
        <dbReference type="ARBA" id="ARBA00022645"/>
    </source>
</evidence>
<evidence type="ECO:0000256" key="14">
    <source>
        <dbReference type="ARBA" id="ARBA00023034"/>
    </source>
</evidence>
<keyword evidence="18" id="KW-0458">Lysosome</keyword>
<evidence type="ECO:0000259" key="21">
    <source>
        <dbReference type="Pfam" id="PF04389"/>
    </source>
</evidence>
<dbReference type="SUPFAM" id="SSF53187">
    <property type="entry name" value="Zn-dependent exopeptidases"/>
    <property type="match status" value="1"/>
</dbReference>
<protein>
    <recommendedName>
        <fullName evidence="5">Carboxypeptidase Q</fullName>
    </recommendedName>
    <alternativeName>
        <fullName evidence="20">Plasma glutamate carboxypeptidase</fullName>
    </alternativeName>
</protein>
<comment type="caution">
    <text evidence="23">The sequence shown here is derived from an EMBL/GenBank/DDBJ whole genome shotgun (WGS) entry which is preliminary data.</text>
</comment>
<dbReference type="Gene3D" id="2.60.40.10">
    <property type="entry name" value="Immunoglobulins"/>
    <property type="match status" value="1"/>
</dbReference>
<evidence type="ECO:0000259" key="22">
    <source>
        <dbReference type="Pfam" id="PF16561"/>
    </source>
</evidence>
<keyword evidence="10" id="KW-0732">Signal</keyword>
<dbReference type="CDD" id="cd07184">
    <property type="entry name" value="E_set_Isoamylase_like_N"/>
    <property type="match status" value="1"/>
</dbReference>
<gene>
    <name evidence="23" type="ORF">BC659_2895</name>
</gene>
<keyword evidence="23" id="KW-0418">Kinase</keyword>
<keyword evidence="14" id="KW-0333">Golgi apparatus</keyword>
<keyword evidence="12" id="KW-0256">Endoplasmic reticulum</keyword>
<keyword evidence="6" id="KW-0964">Secreted</keyword>
<evidence type="ECO:0000256" key="6">
    <source>
        <dbReference type="ARBA" id="ARBA00022525"/>
    </source>
</evidence>
<dbReference type="GO" id="GO:0005764">
    <property type="term" value="C:lysosome"/>
    <property type="evidence" value="ECO:0007669"/>
    <property type="project" value="UniProtKB-SubCell"/>
</dbReference>
<dbReference type="AlphaFoldDB" id="A0A4R6ITY7"/>
<keyword evidence="13" id="KW-0862">Zinc</keyword>
<evidence type="ECO:0000256" key="8">
    <source>
        <dbReference type="ARBA" id="ARBA00022670"/>
    </source>
</evidence>
<dbReference type="Proteomes" id="UP000295741">
    <property type="component" value="Unassembled WGS sequence"/>
</dbReference>
<evidence type="ECO:0000256" key="17">
    <source>
        <dbReference type="ARBA" id="ARBA00023180"/>
    </source>
</evidence>
<evidence type="ECO:0000256" key="15">
    <source>
        <dbReference type="ARBA" id="ARBA00023049"/>
    </source>
</evidence>
<dbReference type="EMBL" id="SNWP01000013">
    <property type="protein sequence ID" value="TDO25355.1"/>
    <property type="molecule type" value="Genomic_DNA"/>
</dbReference>
<evidence type="ECO:0000256" key="16">
    <source>
        <dbReference type="ARBA" id="ARBA00023145"/>
    </source>
</evidence>
<dbReference type="PANTHER" id="PTHR12053:SF3">
    <property type="entry name" value="CARBOXYPEPTIDASE Q"/>
    <property type="match status" value="1"/>
</dbReference>
<keyword evidence="16" id="KW-0865">Zymogen</keyword>
<evidence type="ECO:0000256" key="1">
    <source>
        <dbReference type="ARBA" id="ARBA00004240"/>
    </source>
</evidence>
<evidence type="ECO:0000313" key="24">
    <source>
        <dbReference type="Proteomes" id="UP000295741"/>
    </source>
</evidence>
<proteinExistence type="predicted"/>
<evidence type="ECO:0000256" key="11">
    <source>
        <dbReference type="ARBA" id="ARBA00022801"/>
    </source>
</evidence>
<dbReference type="Pfam" id="PF04389">
    <property type="entry name" value="Peptidase_M28"/>
    <property type="match status" value="1"/>
</dbReference>
<evidence type="ECO:0000256" key="10">
    <source>
        <dbReference type="ARBA" id="ARBA00022729"/>
    </source>
</evidence>
<evidence type="ECO:0000256" key="12">
    <source>
        <dbReference type="ARBA" id="ARBA00022824"/>
    </source>
</evidence>
<keyword evidence="11" id="KW-0378">Hydrolase</keyword>
<dbReference type="GO" id="GO:0005576">
    <property type="term" value="C:extracellular region"/>
    <property type="evidence" value="ECO:0007669"/>
    <property type="project" value="UniProtKB-SubCell"/>
</dbReference>
<dbReference type="InterPro" id="IPR007484">
    <property type="entry name" value="Peptidase_M28"/>
</dbReference>
<keyword evidence="9" id="KW-0479">Metal-binding</keyword>
<feature type="domain" description="AMP-activated protein kinase glycogen-binding" evidence="22">
    <location>
        <begin position="541"/>
        <end position="594"/>
    </location>
</feature>
<accession>A0A4R6ITY7</accession>
<keyword evidence="23" id="KW-0808">Transferase</keyword>
<dbReference type="GO" id="GO:0006508">
    <property type="term" value="P:proteolysis"/>
    <property type="evidence" value="ECO:0007669"/>
    <property type="project" value="UniProtKB-KW"/>
</dbReference>
<dbReference type="PANTHER" id="PTHR12053">
    <property type="entry name" value="PROTEASE FAMILY M28 PLASMA GLUTAMATE CARBOXYPEPTIDASE-RELATED"/>
    <property type="match status" value="1"/>
</dbReference>